<dbReference type="PROSITE" id="PS51375">
    <property type="entry name" value="PPR"/>
    <property type="match status" value="1"/>
</dbReference>
<dbReference type="Pfam" id="PF01535">
    <property type="entry name" value="PPR"/>
    <property type="match status" value="1"/>
</dbReference>
<dbReference type="InterPro" id="IPR046848">
    <property type="entry name" value="E_motif"/>
</dbReference>
<evidence type="ECO:0000313" key="3">
    <source>
        <dbReference type="EMBL" id="KAK6923181.1"/>
    </source>
</evidence>
<dbReference type="PANTHER" id="PTHR47926:SF505">
    <property type="entry name" value="PENTATRICOPEPTIDE REPEAT (PPR) SUPERFAMILY PROTEIN"/>
    <property type="match status" value="1"/>
</dbReference>
<gene>
    <name evidence="3" type="ORF">RJ641_011485</name>
</gene>
<dbReference type="Proteomes" id="UP001370490">
    <property type="component" value="Unassembled WGS sequence"/>
</dbReference>
<dbReference type="InterPro" id="IPR046960">
    <property type="entry name" value="PPR_At4g14850-like_plant"/>
</dbReference>
<dbReference type="Pfam" id="PF13041">
    <property type="entry name" value="PPR_2"/>
    <property type="match status" value="1"/>
</dbReference>
<evidence type="ECO:0000256" key="2">
    <source>
        <dbReference type="PROSITE-ProRule" id="PRU00708"/>
    </source>
</evidence>
<feature type="repeat" description="PPR" evidence="2">
    <location>
        <begin position="125"/>
        <end position="160"/>
    </location>
</feature>
<dbReference type="PANTHER" id="PTHR47926">
    <property type="entry name" value="PENTATRICOPEPTIDE REPEAT-CONTAINING PROTEIN"/>
    <property type="match status" value="1"/>
</dbReference>
<reference evidence="3 4" key="1">
    <citation type="submission" date="2023-12" db="EMBL/GenBank/DDBJ databases">
        <title>A high-quality genome assembly for Dillenia turbinata (Dilleniales).</title>
        <authorList>
            <person name="Chanderbali A."/>
        </authorList>
    </citation>
    <scope>NUCLEOTIDE SEQUENCE [LARGE SCALE GENOMIC DNA]</scope>
    <source>
        <strain evidence="3">LSX21</strain>
        <tissue evidence="3">Leaf</tissue>
    </source>
</reference>
<dbReference type="EMBL" id="JBAMMX010000018">
    <property type="protein sequence ID" value="KAK6923181.1"/>
    <property type="molecule type" value="Genomic_DNA"/>
</dbReference>
<dbReference type="Gene3D" id="1.25.40.10">
    <property type="entry name" value="Tetratricopeptide repeat domain"/>
    <property type="match status" value="1"/>
</dbReference>
<sequence length="305" mass="33287">MCSPSMPSWLPMLKNLNLTLPTNGAMTACCNDVSLIGQLHGFSIFVFHGMGEVMDEVSWNSMIVAYGQHREGPRTGGTCIVPGNLIESGFHENSHVGSGLNELYSKCGGCMLDCKKIFQEIPQPDLVLWNTMISGYSQNEEFSEESLNCFRQMQRVGFRPDDCSFVCVISSCSNLSPPLQGKQIHALALNSDIPSNRISVNNALVAIMLERDIHPTSITLISVLSARAHNGKVEEGKLNEAERLIEIMALNPGSIGWAAFPGACRKHGNIDLAEKAANHFLQLDPSNAAPYVMLANMYAAAAKWE</sequence>
<dbReference type="FunFam" id="1.25.40.10:FF:000351">
    <property type="entry name" value="Pentatricopeptide repeat-containing protein"/>
    <property type="match status" value="1"/>
</dbReference>
<evidence type="ECO:0000256" key="1">
    <source>
        <dbReference type="ARBA" id="ARBA00022737"/>
    </source>
</evidence>
<dbReference type="NCBIfam" id="TIGR00756">
    <property type="entry name" value="PPR"/>
    <property type="match status" value="1"/>
</dbReference>
<dbReference type="AlphaFoldDB" id="A0AAN8V3X7"/>
<accession>A0AAN8V3X7</accession>
<dbReference type="Pfam" id="PF20431">
    <property type="entry name" value="E_motif"/>
    <property type="match status" value="1"/>
</dbReference>
<organism evidence="3 4">
    <name type="scientific">Dillenia turbinata</name>
    <dbReference type="NCBI Taxonomy" id="194707"/>
    <lineage>
        <taxon>Eukaryota</taxon>
        <taxon>Viridiplantae</taxon>
        <taxon>Streptophyta</taxon>
        <taxon>Embryophyta</taxon>
        <taxon>Tracheophyta</taxon>
        <taxon>Spermatophyta</taxon>
        <taxon>Magnoliopsida</taxon>
        <taxon>eudicotyledons</taxon>
        <taxon>Gunneridae</taxon>
        <taxon>Pentapetalae</taxon>
        <taxon>Dilleniales</taxon>
        <taxon>Dilleniaceae</taxon>
        <taxon>Dillenia</taxon>
    </lineage>
</organism>
<proteinExistence type="predicted"/>
<dbReference type="GO" id="GO:0009451">
    <property type="term" value="P:RNA modification"/>
    <property type="evidence" value="ECO:0007669"/>
    <property type="project" value="InterPro"/>
</dbReference>
<keyword evidence="4" id="KW-1185">Reference proteome</keyword>
<comment type="caution">
    <text evidence="3">The sequence shown here is derived from an EMBL/GenBank/DDBJ whole genome shotgun (WGS) entry which is preliminary data.</text>
</comment>
<protein>
    <submittedName>
        <fullName evidence="3">E motif</fullName>
    </submittedName>
</protein>
<dbReference type="InterPro" id="IPR011990">
    <property type="entry name" value="TPR-like_helical_dom_sf"/>
</dbReference>
<keyword evidence="1" id="KW-0677">Repeat</keyword>
<evidence type="ECO:0000313" key="4">
    <source>
        <dbReference type="Proteomes" id="UP001370490"/>
    </source>
</evidence>
<name>A0AAN8V3X7_9MAGN</name>
<dbReference type="GO" id="GO:0003723">
    <property type="term" value="F:RNA binding"/>
    <property type="evidence" value="ECO:0007669"/>
    <property type="project" value="InterPro"/>
</dbReference>
<dbReference type="InterPro" id="IPR002885">
    <property type="entry name" value="PPR_rpt"/>
</dbReference>